<dbReference type="PROSITE" id="PS51257">
    <property type="entry name" value="PROKAR_LIPOPROTEIN"/>
    <property type="match status" value="1"/>
</dbReference>
<dbReference type="SUPFAM" id="SSF53383">
    <property type="entry name" value="PLP-dependent transferases"/>
    <property type="match status" value="1"/>
</dbReference>
<proteinExistence type="predicted"/>
<dbReference type="InterPro" id="IPR015421">
    <property type="entry name" value="PyrdxlP-dep_Trfase_major"/>
</dbReference>
<dbReference type="EMBL" id="HBIP01004754">
    <property type="protein sequence ID" value="CAE0487287.1"/>
    <property type="molecule type" value="Transcribed_RNA"/>
</dbReference>
<evidence type="ECO:0000313" key="1">
    <source>
        <dbReference type="EMBL" id="CAE0487287.1"/>
    </source>
</evidence>
<organism evidence="1">
    <name type="scientific">Dunaliella tertiolecta</name>
    <name type="common">Green alga</name>
    <dbReference type="NCBI Taxonomy" id="3047"/>
    <lineage>
        <taxon>Eukaryota</taxon>
        <taxon>Viridiplantae</taxon>
        <taxon>Chlorophyta</taxon>
        <taxon>core chlorophytes</taxon>
        <taxon>Chlorophyceae</taxon>
        <taxon>CS clade</taxon>
        <taxon>Chlamydomonadales</taxon>
        <taxon>Dunaliellaceae</taxon>
        <taxon>Dunaliella</taxon>
    </lineage>
</organism>
<dbReference type="EMBL" id="HBIP01004756">
    <property type="protein sequence ID" value="CAE0487289.1"/>
    <property type="molecule type" value="Transcribed_RNA"/>
</dbReference>
<dbReference type="PANTHER" id="PTHR43510">
    <property type="entry name" value="AMINOTRANSFERASE FUNCTION, HYPOTHETICAL (EUROFUNG)"/>
    <property type="match status" value="1"/>
</dbReference>
<evidence type="ECO:0000313" key="2">
    <source>
        <dbReference type="EMBL" id="CAE0487289.1"/>
    </source>
</evidence>
<name>A0A6S8HF76_DUNTE</name>
<gene>
    <name evidence="1" type="ORF">DTER00134_LOCUS2333</name>
    <name evidence="2" type="ORF">DTER00134_LOCUS2335</name>
</gene>
<dbReference type="AlphaFoldDB" id="A0A6S8HF76"/>
<reference evidence="1" key="1">
    <citation type="submission" date="2021-01" db="EMBL/GenBank/DDBJ databases">
        <authorList>
            <person name="Corre E."/>
            <person name="Pelletier E."/>
            <person name="Niang G."/>
            <person name="Scheremetjew M."/>
            <person name="Finn R."/>
            <person name="Kale V."/>
            <person name="Holt S."/>
            <person name="Cochrane G."/>
            <person name="Meng A."/>
            <person name="Brown T."/>
            <person name="Cohen L."/>
        </authorList>
    </citation>
    <scope>NUCLEOTIDE SEQUENCE</scope>
    <source>
        <strain evidence="1">CCMP1320</strain>
    </source>
</reference>
<evidence type="ECO:0008006" key="3">
    <source>
        <dbReference type="Google" id="ProtNLM"/>
    </source>
</evidence>
<dbReference type="PANTHER" id="PTHR43510:SF1">
    <property type="entry name" value="AMINOTRANSFERASE FUNCTION, HYPOTHETICAL (EUROFUNG)"/>
    <property type="match status" value="1"/>
</dbReference>
<protein>
    <recommendedName>
        <fullName evidence="3">Aminotransferase class I/classII domain-containing protein</fullName>
    </recommendedName>
</protein>
<sequence length="100" mass="11358">MRVLLRPGDHVVCTFPGYQSLYSIAASIGCTVSKWEPEMSPAPVFHVEKLQELVKSAPTRLVVVNFPHKWVCSSYCIGFVFPAPHAHPWQRENFTWQCNA</sequence>
<accession>A0A6S8HF76</accession>
<dbReference type="Gene3D" id="3.40.640.10">
    <property type="entry name" value="Type I PLP-dependent aspartate aminotransferase-like (Major domain)"/>
    <property type="match status" value="1"/>
</dbReference>
<dbReference type="InterPro" id="IPR015424">
    <property type="entry name" value="PyrdxlP-dep_Trfase"/>
</dbReference>